<organism evidence="1 2">
    <name type="scientific">Secundilactobacillus pentosiphilus</name>
    <dbReference type="NCBI Taxonomy" id="1714682"/>
    <lineage>
        <taxon>Bacteria</taxon>
        <taxon>Bacillati</taxon>
        <taxon>Bacillota</taxon>
        <taxon>Bacilli</taxon>
        <taxon>Lactobacillales</taxon>
        <taxon>Lactobacillaceae</taxon>
        <taxon>Secundilactobacillus</taxon>
    </lineage>
</organism>
<dbReference type="AlphaFoldDB" id="A0A1Z5IXG6"/>
<proteinExistence type="predicted"/>
<evidence type="ECO:0000313" key="1">
    <source>
        <dbReference type="EMBL" id="GAX06427.1"/>
    </source>
</evidence>
<accession>A0A1Z5IXG6</accession>
<protein>
    <submittedName>
        <fullName evidence="1">Uncharacterized protein</fullName>
    </submittedName>
</protein>
<gene>
    <name evidence="1" type="ORF">IWT25_01771</name>
</gene>
<dbReference type="Proteomes" id="UP000198414">
    <property type="component" value="Unassembled WGS sequence"/>
</dbReference>
<name>A0A1Z5IXG6_9LACO</name>
<comment type="caution">
    <text evidence="1">The sequence shown here is derived from an EMBL/GenBank/DDBJ whole genome shotgun (WGS) entry which is preliminary data.</text>
</comment>
<sequence>MVRKSNTVLISSKYLRRKHKYGYNCIEAKGVVKDEQTDRYC</sequence>
<dbReference type="EMBL" id="BCMI01000017">
    <property type="protein sequence ID" value="GAX06427.1"/>
    <property type="molecule type" value="Genomic_DNA"/>
</dbReference>
<reference evidence="1 2" key="1">
    <citation type="submission" date="2015-11" db="EMBL/GenBank/DDBJ databases">
        <title>Draft genome sequences of new species of the genus Lactobacillus isolated from orchardgrass silage.</title>
        <authorList>
            <person name="Tohno M."/>
            <person name="Tanizawa Y."/>
            <person name="Arita M."/>
        </authorList>
    </citation>
    <scope>NUCLEOTIDE SEQUENCE [LARGE SCALE GENOMIC DNA]</scope>
    <source>
        <strain evidence="1 2">IWT25</strain>
    </source>
</reference>
<evidence type="ECO:0000313" key="2">
    <source>
        <dbReference type="Proteomes" id="UP000198414"/>
    </source>
</evidence>